<evidence type="ECO:0000259" key="10">
    <source>
        <dbReference type="Pfam" id="PF21694"/>
    </source>
</evidence>
<dbReference type="InterPro" id="IPR048466">
    <property type="entry name" value="DNA_pol3_delta-like_C"/>
</dbReference>
<dbReference type="InterPro" id="IPR005790">
    <property type="entry name" value="DNA_polIII_delta"/>
</dbReference>
<evidence type="ECO:0000313" key="12">
    <source>
        <dbReference type="Proteomes" id="UP001205748"/>
    </source>
</evidence>
<dbReference type="EMBL" id="JANKAS010000002">
    <property type="protein sequence ID" value="MCR1897837.1"/>
    <property type="molecule type" value="Genomic_DNA"/>
</dbReference>
<evidence type="ECO:0000259" key="9">
    <source>
        <dbReference type="Pfam" id="PF06144"/>
    </source>
</evidence>
<feature type="domain" description="DNA polymerase III delta N-terminal" evidence="9">
    <location>
        <begin position="19"/>
        <end position="142"/>
    </location>
</feature>
<evidence type="ECO:0000256" key="6">
    <source>
        <dbReference type="ARBA" id="ARBA00022932"/>
    </source>
</evidence>
<dbReference type="InterPro" id="IPR010372">
    <property type="entry name" value="DNA_pol3_delta_N"/>
</dbReference>
<dbReference type="GO" id="GO:0003677">
    <property type="term" value="F:DNA binding"/>
    <property type="evidence" value="ECO:0007669"/>
    <property type="project" value="InterPro"/>
</dbReference>
<dbReference type="PANTHER" id="PTHR34388:SF1">
    <property type="entry name" value="DNA POLYMERASE III SUBUNIT DELTA"/>
    <property type="match status" value="1"/>
</dbReference>
<dbReference type="PANTHER" id="PTHR34388">
    <property type="entry name" value="DNA POLYMERASE III SUBUNIT DELTA"/>
    <property type="match status" value="1"/>
</dbReference>
<reference evidence="11" key="1">
    <citation type="submission" date="2022-07" db="EMBL/GenBank/DDBJ databases">
        <title>Enhanced cultured diversity of the mouse gut microbiota enables custom-made synthetic communities.</title>
        <authorList>
            <person name="Afrizal A."/>
        </authorList>
    </citation>
    <scope>NUCLEOTIDE SEQUENCE</scope>
    <source>
        <strain evidence="11">DSM 28593</strain>
    </source>
</reference>
<dbReference type="Pfam" id="PF06144">
    <property type="entry name" value="DNA_pol3_delta"/>
    <property type="match status" value="1"/>
</dbReference>
<evidence type="ECO:0000313" key="11">
    <source>
        <dbReference type="EMBL" id="MCR1897837.1"/>
    </source>
</evidence>
<dbReference type="GO" id="GO:0009360">
    <property type="term" value="C:DNA polymerase III complex"/>
    <property type="evidence" value="ECO:0007669"/>
    <property type="project" value="InterPro"/>
</dbReference>
<dbReference type="InterPro" id="IPR008921">
    <property type="entry name" value="DNA_pol3_clamp-load_cplx_C"/>
</dbReference>
<dbReference type="SUPFAM" id="SSF48019">
    <property type="entry name" value="post-AAA+ oligomerization domain-like"/>
    <property type="match status" value="1"/>
</dbReference>
<evidence type="ECO:0000256" key="5">
    <source>
        <dbReference type="ARBA" id="ARBA00022705"/>
    </source>
</evidence>
<sequence length="346" mass="40344">MNYNTLIKEIKAGELHNIYLFYGQEQYLCENIIKTLKDTLIGSAFGDLNYEYMEGAGISIKGIENACETLPFMEDKRLVIVKNLIYLQGGKNPKEEEDLQSLMDYLKKVPNSTCLVFWQSQEIDKRKKLFQAIKKHGKVIEFEQLKGLALEKWLEKNIKQREKLIKKPTLQYLINQSDYLSKNSAKTLGDIENELNKIIDYIGNREEILQEDVEKILPRRLENDIFKMVDAIGKKEREIALRLLNDMLEEGENEIMILSMISRQFRILIQSKELKNRGYSPNEIASKLKMAPFIIQKGITQGQYFSIHSLKEILYSTLDIDEKIKTGKIDQRLALEMLIYQCTKKL</sequence>
<dbReference type="Proteomes" id="UP001205748">
    <property type="component" value="Unassembled WGS sequence"/>
</dbReference>
<gene>
    <name evidence="11" type="primary">holA</name>
    <name evidence="11" type="ORF">NSA47_02390</name>
</gene>
<protein>
    <recommendedName>
        <fullName evidence="2">DNA polymerase III subunit delta</fullName>
        <ecNumber evidence="1">2.7.7.7</ecNumber>
    </recommendedName>
</protein>
<keyword evidence="3 11" id="KW-0808">Transferase</keyword>
<dbReference type="GO" id="GO:0003887">
    <property type="term" value="F:DNA-directed DNA polymerase activity"/>
    <property type="evidence" value="ECO:0007669"/>
    <property type="project" value="UniProtKB-KW"/>
</dbReference>
<dbReference type="RefSeq" id="WP_257529287.1">
    <property type="nucleotide sequence ID" value="NZ_JANKAS010000002.1"/>
</dbReference>
<comment type="caution">
    <text evidence="11">The sequence shown here is derived from an EMBL/GenBank/DDBJ whole genome shotgun (WGS) entry which is preliminary data.</text>
</comment>
<dbReference type="AlphaFoldDB" id="A0AAE3HCH7"/>
<dbReference type="Pfam" id="PF21694">
    <property type="entry name" value="DNA_pol3_delta_C"/>
    <property type="match status" value="1"/>
</dbReference>
<comment type="catalytic activity">
    <reaction evidence="8">
        <text>DNA(n) + a 2'-deoxyribonucleoside 5'-triphosphate = DNA(n+1) + diphosphate</text>
        <dbReference type="Rhea" id="RHEA:22508"/>
        <dbReference type="Rhea" id="RHEA-COMP:17339"/>
        <dbReference type="Rhea" id="RHEA-COMP:17340"/>
        <dbReference type="ChEBI" id="CHEBI:33019"/>
        <dbReference type="ChEBI" id="CHEBI:61560"/>
        <dbReference type="ChEBI" id="CHEBI:173112"/>
        <dbReference type="EC" id="2.7.7.7"/>
    </reaction>
</comment>
<dbReference type="InterPro" id="IPR027417">
    <property type="entry name" value="P-loop_NTPase"/>
</dbReference>
<feature type="domain" description="DNA polymerase III delta subunit-like C-terminal" evidence="10">
    <location>
        <begin position="222"/>
        <end position="341"/>
    </location>
</feature>
<keyword evidence="12" id="KW-1185">Reference proteome</keyword>
<proteinExistence type="inferred from homology"/>
<keyword evidence="5" id="KW-0235">DNA replication</keyword>
<evidence type="ECO:0000256" key="2">
    <source>
        <dbReference type="ARBA" id="ARBA00017703"/>
    </source>
</evidence>
<dbReference type="Gene3D" id="3.40.50.300">
    <property type="entry name" value="P-loop containing nucleotide triphosphate hydrolases"/>
    <property type="match status" value="1"/>
</dbReference>
<keyword evidence="4 11" id="KW-0548">Nucleotidyltransferase</keyword>
<dbReference type="EC" id="2.7.7.7" evidence="1"/>
<evidence type="ECO:0000256" key="8">
    <source>
        <dbReference type="ARBA" id="ARBA00049244"/>
    </source>
</evidence>
<dbReference type="Gene3D" id="1.10.8.60">
    <property type="match status" value="1"/>
</dbReference>
<organism evidence="11 12">
    <name type="scientific">Irregularibacter muris</name>
    <dbReference type="NCBI Taxonomy" id="1796619"/>
    <lineage>
        <taxon>Bacteria</taxon>
        <taxon>Bacillati</taxon>
        <taxon>Bacillota</taxon>
        <taxon>Clostridia</taxon>
        <taxon>Eubacteriales</taxon>
        <taxon>Eubacteriaceae</taxon>
        <taxon>Irregularibacter</taxon>
    </lineage>
</organism>
<evidence type="ECO:0000256" key="1">
    <source>
        <dbReference type="ARBA" id="ARBA00012417"/>
    </source>
</evidence>
<keyword evidence="6" id="KW-0239">DNA-directed DNA polymerase</keyword>
<dbReference type="GO" id="GO:0006261">
    <property type="term" value="P:DNA-templated DNA replication"/>
    <property type="evidence" value="ECO:0007669"/>
    <property type="project" value="TreeGrafter"/>
</dbReference>
<name>A0AAE3HCH7_9FIRM</name>
<dbReference type="Gene3D" id="1.20.272.10">
    <property type="match status" value="1"/>
</dbReference>
<evidence type="ECO:0000256" key="3">
    <source>
        <dbReference type="ARBA" id="ARBA00022679"/>
    </source>
</evidence>
<evidence type="ECO:0000256" key="7">
    <source>
        <dbReference type="ARBA" id="ARBA00034754"/>
    </source>
</evidence>
<accession>A0AAE3HCH7</accession>
<dbReference type="SUPFAM" id="SSF52540">
    <property type="entry name" value="P-loop containing nucleoside triphosphate hydrolases"/>
    <property type="match status" value="1"/>
</dbReference>
<dbReference type="NCBIfam" id="TIGR01128">
    <property type="entry name" value="holA"/>
    <property type="match status" value="1"/>
</dbReference>
<evidence type="ECO:0000256" key="4">
    <source>
        <dbReference type="ARBA" id="ARBA00022695"/>
    </source>
</evidence>
<comment type="similarity">
    <text evidence="7">Belongs to the DNA polymerase HolA subunit family.</text>
</comment>